<comment type="caution">
    <text evidence="1">The sequence shown here is derived from an EMBL/GenBank/DDBJ whole genome shotgun (WGS) entry which is preliminary data.</text>
</comment>
<organism evidence="1 2">
    <name type="scientific">Candidatus Sherwoodlollariibacterium unditelluris</name>
    <dbReference type="NCBI Taxonomy" id="1974757"/>
    <lineage>
        <taxon>Bacteria</taxon>
        <taxon>Pseudomonadati</taxon>
        <taxon>Candidatus Omnitrophota</taxon>
        <taxon>Candidatus Sherwoodlollariibacterium</taxon>
    </lineage>
</organism>
<dbReference type="AlphaFoldDB" id="A0A2G9YL23"/>
<dbReference type="EMBL" id="PCRK01000006">
    <property type="protein sequence ID" value="PIP19936.1"/>
    <property type="molecule type" value="Genomic_DNA"/>
</dbReference>
<gene>
    <name evidence="1" type="ORF">COX41_00360</name>
</gene>
<accession>A0A2G9YL23</accession>
<reference evidence="1 2" key="1">
    <citation type="submission" date="2017-09" db="EMBL/GenBank/DDBJ databases">
        <title>Depth-based differentiation of microbial function through sediment-hosted aquifers and enrichment of novel symbionts in the deep terrestrial subsurface.</title>
        <authorList>
            <person name="Probst A.J."/>
            <person name="Ladd B."/>
            <person name="Jarett J.K."/>
            <person name="Geller-Mcgrath D.E."/>
            <person name="Sieber C.M."/>
            <person name="Emerson J.B."/>
            <person name="Anantharaman K."/>
            <person name="Thomas B.C."/>
            <person name="Malmstrom R."/>
            <person name="Stieglmeier M."/>
            <person name="Klingl A."/>
            <person name="Woyke T."/>
            <person name="Ryan C.M."/>
            <person name="Banfield J.F."/>
        </authorList>
    </citation>
    <scope>NUCLEOTIDE SEQUENCE [LARGE SCALE GENOMIC DNA]</scope>
    <source>
        <strain evidence="1">CG23_combo_of_CG06-09_8_20_14_all_41_10</strain>
    </source>
</reference>
<evidence type="ECO:0000313" key="1">
    <source>
        <dbReference type="EMBL" id="PIP19936.1"/>
    </source>
</evidence>
<dbReference type="Proteomes" id="UP000231292">
    <property type="component" value="Unassembled WGS sequence"/>
</dbReference>
<proteinExistence type="predicted"/>
<name>A0A2G9YL23_9BACT</name>
<evidence type="ECO:0000313" key="2">
    <source>
        <dbReference type="Proteomes" id="UP000231292"/>
    </source>
</evidence>
<sequence>MSAQELVLNIAVNLGRIGRYAYEGRRSRVEQFLSETEEYVRQLESAPMQPRFQKTFAAFKQSLNELTRDMRLDTFWAETAYAWANILTHRAKLAG</sequence>
<protein>
    <submittedName>
        <fullName evidence="1">Uncharacterized protein</fullName>
    </submittedName>
</protein>